<dbReference type="PANTHER" id="PTHR12697">
    <property type="entry name" value="PBS LYASE HEAT-LIKE PROTEIN"/>
    <property type="match status" value="1"/>
</dbReference>
<dbReference type="EMBL" id="LT158599">
    <property type="protein sequence ID" value="CVK33611.1"/>
    <property type="molecule type" value="Genomic_DNA"/>
</dbReference>
<evidence type="ECO:0000256" key="2">
    <source>
        <dbReference type="SAM" id="MobiDB-lite"/>
    </source>
</evidence>
<dbReference type="InterPro" id="IPR016024">
    <property type="entry name" value="ARM-type_fold"/>
</dbReference>
<dbReference type="InterPro" id="IPR000225">
    <property type="entry name" value="Armadillo"/>
</dbReference>
<dbReference type="Pfam" id="PF13646">
    <property type="entry name" value="HEAT_2"/>
    <property type="match status" value="6"/>
</dbReference>
<evidence type="ECO:0000256" key="1">
    <source>
        <dbReference type="ARBA" id="ARBA00045876"/>
    </source>
</evidence>
<dbReference type="Gene3D" id="1.25.10.10">
    <property type="entry name" value="Leucine-rich Repeat Variant"/>
    <property type="match status" value="11"/>
</dbReference>
<comment type="function">
    <text evidence="1">Catalyzes the hydroxylation of the N(6)-(4-aminobutyl)-L-lysine intermediate produced by deoxyhypusine synthase/DHPS on a critical lysine of the eukaryotic translation initiation factor 5A/eIF-5A. This is the second step of the post-translational modification of that lysine into an unusual amino acid residue named hypusine. Hypusination is unique to mature eIF-5A factor and is essential for its function.</text>
</comment>
<dbReference type="SMART" id="SM00567">
    <property type="entry name" value="EZ_HEAT"/>
    <property type="match status" value="24"/>
</dbReference>
<gene>
    <name evidence="3" type="ORF">MMAB1_2398</name>
</gene>
<proteinExistence type="predicted"/>
<feature type="compositionally biased region" description="Acidic residues" evidence="2">
    <location>
        <begin position="246"/>
        <end position="260"/>
    </location>
</feature>
<dbReference type="KEGG" id="mema:MMAB1_2398"/>
<dbReference type="SMART" id="SM00185">
    <property type="entry name" value="ARM"/>
    <property type="match status" value="8"/>
</dbReference>
<feature type="region of interest" description="Disordered" evidence="2">
    <location>
        <begin position="98"/>
        <end position="138"/>
    </location>
</feature>
<dbReference type="PANTHER" id="PTHR12697:SF5">
    <property type="entry name" value="DEOXYHYPUSINE HYDROXYLASE"/>
    <property type="match status" value="1"/>
</dbReference>
<feature type="compositionally biased region" description="Acidic residues" evidence="2">
    <location>
        <begin position="187"/>
        <end position="199"/>
    </location>
</feature>
<feature type="compositionally biased region" description="Basic and acidic residues" evidence="2">
    <location>
        <begin position="101"/>
        <end position="124"/>
    </location>
</feature>
<dbReference type="InterPro" id="IPR011989">
    <property type="entry name" value="ARM-like"/>
</dbReference>
<dbReference type="Pfam" id="PF03130">
    <property type="entry name" value="HEAT_PBS"/>
    <property type="match status" value="2"/>
</dbReference>
<feature type="region of interest" description="Disordered" evidence="2">
    <location>
        <begin position="156"/>
        <end position="218"/>
    </location>
</feature>
<dbReference type="OrthoDB" id="142930at2157"/>
<dbReference type="Proteomes" id="UP000069850">
    <property type="component" value="Chromosome 1"/>
</dbReference>
<sequence>MSRSGFFVDSTAGIDDATGKREERKGQDASEPGGNHAPAGASCTQVCAVLWVASLLLLILGVGSVGMPATPAPETLCPIVGLAGLFGPDGTSFIRHRMRRGSREGDNEEGTRDPDQETSRRSAEEEPGEPSPGGDAWGERETDVLERIEKIPAALRRFDDLISPDGESEDPPVASSEETTPGHSLPDDPDDGVPEEPDELPGPPMDDRPDPQSGPPIDEELMELLGLDDEDEEPSPGILEENASLLEDEPDPGEPVEDPPYEDRPLEVLIDDLGSDDAEVRERAVDAIARRGSGAVAPLIEALSLADDRRRWCVAEALAALGDEAIPALIAALGDEAAQAGAAATLVRIGGPAVPPLIAVLAGGDGEVQFGARYALQEIGDEAVPFLFEALDAPDGTIRRSAAEVLGNLGWKPPGDTAAIRYLIAGEAWLDVAEYGAAAIDPLIRILRSPDRETWWSAARTLGEIGEPAVTPLIDLLHEADGEVSSLAVMALAEIGGPAVGPLIRLLSDPPLRGTAAGALVKIGEPAVEGCIQALDRGDADTQESLREILIAIGEPAVPPLIQALTEDRSAVRGHAAGILEGMGWEPWSDTERAWYLIAHEQWMELSLMGTPAVGPLIRTLNGDDDRIRSEAAGTLGEIGDPAAVGPLVGRLADEGVAPAAADALIAIGKAAVSPVLGLLEEEGAARENAVEVLGRLGAHEAVPAIVDLVRSGGDRLHRKAVDALIGIGAPAIAPLIPLLGEEGDGHAGAVAALTGIGDDAREPLVGALNDENARARMGAAVVLGRLGWVPAGVEEQAGYLVALQRWQDVVGLGEPAVDLLAARLGDQDAGVQAGAATALARIGPPAVPPLVRLLGEEELRGPAGDTLMQIGAAAVEPLVRALDEDGLSQAAAGVLARIGRPAAVALIPVLGRPRTGEVAAEILAAMGETSIEPLVGALGSDDAQIRQMAGDLLIGIGDMATGPLIGALGHPDDALRLEAIDLLTRTGRPAIPALVEVLLDEHYRVRLGAAEVLGRVGWKPETEEETVHYLIAKEQWASVAELGPGAVGPLVRALDDPDSAIQMGAARALGLIGEPAVAELIDALRDEQDGGQRKAVEALKLIGEPAVVPLIDALQDRDWHIRLGAARALVTIGDPAVEPLVRALRSGSEVIQMGVAAALGKIGNPAAIDPLTDTLLHGDWRVGRVVVRALGMMGEAAVKPLLRVIREGDDAARKGAVAALVLIGDAAGRLLPGALTDGDFRVRAGAADALDRLGWSPKPGEETVCYLIAKERWSDLLTLGTIAVGPLVRVLNDRDDSIRRRAATILGELQDPRAVGPLVDLLHDDFYSIRREAAAALVTIGAPAMDPVIAALGDEDDDVRKRAADILAGIGDVRAIGALEGIFNDEDWYVRRAAVEAVERIRERGG</sequence>
<dbReference type="GO" id="GO:0016491">
    <property type="term" value="F:oxidoreductase activity"/>
    <property type="evidence" value="ECO:0007669"/>
    <property type="project" value="TreeGrafter"/>
</dbReference>
<dbReference type="InterPro" id="IPR021133">
    <property type="entry name" value="HEAT_type_2"/>
</dbReference>
<feature type="compositionally biased region" description="Basic and acidic residues" evidence="2">
    <location>
        <begin position="17"/>
        <end position="28"/>
    </location>
</feature>
<dbReference type="GO" id="GO:0016829">
    <property type="term" value="F:lyase activity"/>
    <property type="evidence" value="ECO:0007669"/>
    <property type="project" value="UniProtKB-KW"/>
</dbReference>
<reference evidence="3 4" key="1">
    <citation type="submission" date="2016-01" db="EMBL/GenBank/DDBJ databases">
        <authorList>
            <person name="Manzoor S."/>
        </authorList>
    </citation>
    <scope>NUCLEOTIDE SEQUENCE [LARGE SCALE GENOMIC DNA]</scope>
    <source>
        <strain evidence="3">Methanoculleus sp MAB1</strain>
    </source>
</reference>
<name>A0A0X3BNN7_9EURY</name>
<dbReference type="SUPFAM" id="SSF48371">
    <property type="entry name" value="ARM repeat"/>
    <property type="match status" value="3"/>
</dbReference>
<protein>
    <submittedName>
        <fullName evidence="3">Heat repeat-containing PBS lyase</fullName>
    </submittedName>
</protein>
<feature type="region of interest" description="Disordered" evidence="2">
    <location>
        <begin position="1"/>
        <end position="39"/>
    </location>
</feature>
<dbReference type="InterPro" id="IPR004155">
    <property type="entry name" value="PBS_lyase_HEAT"/>
</dbReference>
<feature type="region of interest" description="Disordered" evidence="2">
    <location>
        <begin position="242"/>
        <end position="262"/>
    </location>
</feature>
<evidence type="ECO:0000313" key="4">
    <source>
        <dbReference type="Proteomes" id="UP000069850"/>
    </source>
</evidence>
<organism evidence="3 4">
    <name type="scientific">Methanoculleus bourgensis</name>
    <dbReference type="NCBI Taxonomy" id="83986"/>
    <lineage>
        <taxon>Archaea</taxon>
        <taxon>Methanobacteriati</taxon>
        <taxon>Methanobacteriota</taxon>
        <taxon>Stenosarchaea group</taxon>
        <taxon>Methanomicrobia</taxon>
        <taxon>Methanomicrobiales</taxon>
        <taxon>Methanomicrobiaceae</taxon>
        <taxon>Methanoculleus</taxon>
    </lineage>
</organism>
<keyword evidence="3" id="KW-0456">Lyase</keyword>
<evidence type="ECO:0000313" key="3">
    <source>
        <dbReference type="EMBL" id="CVK33611.1"/>
    </source>
</evidence>
<dbReference type="PROSITE" id="PS50077">
    <property type="entry name" value="HEAT_REPEAT"/>
    <property type="match status" value="1"/>
</dbReference>
<accession>A0A0X3BNN7</accession>